<name>A0ABP0LRL8_9DINO</name>
<evidence type="ECO:0000313" key="2">
    <source>
        <dbReference type="Proteomes" id="UP001642484"/>
    </source>
</evidence>
<reference evidence="1 2" key="1">
    <citation type="submission" date="2024-02" db="EMBL/GenBank/DDBJ databases">
        <authorList>
            <person name="Chen Y."/>
            <person name="Shah S."/>
            <person name="Dougan E. K."/>
            <person name="Thang M."/>
            <person name="Chan C."/>
        </authorList>
    </citation>
    <scope>NUCLEOTIDE SEQUENCE [LARGE SCALE GENOMIC DNA]</scope>
</reference>
<dbReference type="EMBL" id="CAXAMN010013858">
    <property type="protein sequence ID" value="CAK9041861.1"/>
    <property type="molecule type" value="Genomic_DNA"/>
</dbReference>
<evidence type="ECO:0000313" key="1">
    <source>
        <dbReference type="EMBL" id="CAK9041861.1"/>
    </source>
</evidence>
<protein>
    <submittedName>
        <fullName evidence="1">Uncharacterized protein</fullName>
    </submittedName>
</protein>
<proteinExistence type="predicted"/>
<organism evidence="1 2">
    <name type="scientific">Durusdinium trenchii</name>
    <dbReference type="NCBI Taxonomy" id="1381693"/>
    <lineage>
        <taxon>Eukaryota</taxon>
        <taxon>Sar</taxon>
        <taxon>Alveolata</taxon>
        <taxon>Dinophyceae</taxon>
        <taxon>Suessiales</taxon>
        <taxon>Symbiodiniaceae</taxon>
        <taxon>Durusdinium</taxon>
    </lineage>
</organism>
<accession>A0ABP0LRL8</accession>
<comment type="caution">
    <text evidence="1">The sequence shown here is derived from an EMBL/GenBank/DDBJ whole genome shotgun (WGS) entry which is preliminary data.</text>
</comment>
<dbReference type="Proteomes" id="UP001642484">
    <property type="component" value="Unassembled WGS sequence"/>
</dbReference>
<sequence length="141" mass="16159">MQPPIRAYIDLDDMLSVEGIGKQLVWKHLRGVDVGEQNGNHFPVTLTYTLADGKEHVEHWFAQSERVYHSPYALNYCRSPKFTKIEGRDTMEVSAVESDGTVEVYFHDDPKGAVWYEGLISWAPENECTQGWPEPTRDVFV</sequence>
<keyword evidence="2" id="KW-1185">Reference proteome</keyword>
<gene>
    <name evidence="1" type="ORF">CCMP2556_LOCUS22389</name>
</gene>